<dbReference type="VEuPathDB" id="ToxoDB:EMWEY_00024030"/>
<keyword evidence="4" id="KW-1185">Reference proteome</keyword>
<name>U6LYI3_EIMMA</name>
<evidence type="ECO:0000313" key="4">
    <source>
        <dbReference type="Proteomes" id="UP000030763"/>
    </source>
</evidence>
<dbReference type="OrthoDB" id="347570at2759"/>
<gene>
    <name evidence="3" type="ORF">EMWEY_00024030</name>
</gene>
<sequence>MATGYFRLALVACVCLLPKAAWGIAVAQERVSETLPWAHHGDRFQLEVNEFDNITKVPAAPHASGLRSSVRILERVAVVVAATTSLFLVFKCSSLQRRNAIAHHTSGDGLAVPQGNVEPSELYTGGLAATAVELCSASGEKDEIDVVGMQISILTLNPDDASTLSSAERRMVATALESLEVIGHELEVLHAKAADLGRQLEDVHNKIKQVTKSHGALEDSWQGMLEPLRAAAERLEEQTNSAREAYEERDKQRDQMGYSAAQEQRYALLLSENAERSRSDGTPPLTPRAAAAVAAAERVLQVMRRHSPLPVFGRPPLSQQAEMAENMAKVHLRALSQALQHWNSDNTALIAAAEEALREAKAVLGQLEAGGMSEPSKSLRTATDYLQLAIETARKSGPSRLHFGTVREKTSAAAARAVAWVKAQTMSALRISRDLGKMLRSMDHTEAQYKKIEALLADGITIFTVALHTEVSQEVPYEVYEPFKLALHMCERVLKDAANLLQPRWLAAIDKQKKLLLHAADAVRETRLQSTASGTSGIDELLESDMRHCRAALNQAKALYQSMMGFAAFRPALPVLTNACAGLKLTMDSAQTQLVQAADKLASAWETELKKAMKAFRAQSDDDARQLSSRVDEGEYALARIYYLADPSPQFEELEESLKRARLLVTESKKHQQQPRQSEQQRVDIMSTGAISRLRQWLMQKISGQE</sequence>
<feature type="compositionally biased region" description="Basic and acidic residues" evidence="1">
    <location>
        <begin position="244"/>
        <end position="254"/>
    </location>
</feature>
<dbReference type="GeneID" id="25336389"/>
<dbReference type="AlphaFoldDB" id="U6LYI3"/>
<protein>
    <submittedName>
        <fullName evidence="3">Uncharacterized protein</fullName>
    </submittedName>
</protein>
<evidence type="ECO:0000256" key="2">
    <source>
        <dbReference type="SAM" id="SignalP"/>
    </source>
</evidence>
<dbReference type="EMBL" id="HG719119">
    <property type="protein sequence ID" value="CDJ56801.1"/>
    <property type="molecule type" value="Genomic_DNA"/>
</dbReference>
<proteinExistence type="predicted"/>
<dbReference type="RefSeq" id="XP_013333451.1">
    <property type="nucleotide sequence ID" value="XM_013477997.1"/>
</dbReference>
<dbReference type="OMA" id="WHATIEK"/>
<dbReference type="Proteomes" id="UP000030763">
    <property type="component" value="Unassembled WGS sequence"/>
</dbReference>
<keyword evidence="2" id="KW-0732">Signal</keyword>
<feature type="signal peptide" evidence="2">
    <location>
        <begin position="1"/>
        <end position="23"/>
    </location>
</feature>
<reference evidence="3" key="1">
    <citation type="submission" date="2013-10" db="EMBL/GenBank/DDBJ databases">
        <title>Genomic analysis of the causative agents of coccidiosis in chickens.</title>
        <authorList>
            <person name="Reid A.J."/>
            <person name="Blake D."/>
            <person name="Billington K."/>
            <person name="Browne H."/>
            <person name="Dunn M."/>
            <person name="Hung S."/>
            <person name="Kawahara F."/>
            <person name="Miranda-Saavedra D."/>
            <person name="Mourier T."/>
            <person name="Nagra H."/>
            <person name="Otto T.D."/>
            <person name="Rawlings N."/>
            <person name="Sanchez A."/>
            <person name="Sanders M."/>
            <person name="Subramaniam C."/>
            <person name="Tay Y."/>
            <person name="Dear P."/>
            <person name="Doerig C."/>
            <person name="Gruber A."/>
            <person name="Parkinson J."/>
            <person name="Shirley M."/>
            <person name="Wan K.L."/>
            <person name="Berriman M."/>
            <person name="Tomley F."/>
            <person name="Pain A."/>
        </authorList>
    </citation>
    <scope>NUCLEOTIDE SEQUENCE [LARGE SCALE GENOMIC DNA]</scope>
    <source>
        <strain evidence="3">Weybridge</strain>
    </source>
</reference>
<feature type="chain" id="PRO_5004673086" evidence="2">
    <location>
        <begin position="24"/>
        <end position="706"/>
    </location>
</feature>
<feature type="region of interest" description="Disordered" evidence="1">
    <location>
        <begin position="236"/>
        <end position="258"/>
    </location>
</feature>
<organism evidence="3 4">
    <name type="scientific">Eimeria maxima</name>
    <name type="common">Coccidian parasite</name>
    <dbReference type="NCBI Taxonomy" id="5804"/>
    <lineage>
        <taxon>Eukaryota</taxon>
        <taxon>Sar</taxon>
        <taxon>Alveolata</taxon>
        <taxon>Apicomplexa</taxon>
        <taxon>Conoidasida</taxon>
        <taxon>Coccidia</taxon>
        <taxon>Eucoccidiorida</taxon>
        <taxon>Eimeriorina</taxon>
        <taxon>Eimeriidae</taxon>
        <taxon>Eimeria</taxon>
    </lineage>
</organism>
<reference evidence="3" key="2">
    <citation type="submission" date="2013-10" db="EMBL/GenBank/DDBJ databases">
        <authorList>
            <person name="Aslett M."/>
        </authorList>
    </citation>
    <scope>NUCLEOTIDE SEQUENCE [LARGE SCALE GENOMIC DNA]</scope>
    <source>
        <strain evidence="3">Weybridge</strain>
    </source>
</reference>
<evidence type="ECO:0000313" key="3">
    <source>
        <dbReference type="EMBL" id="CDJ56801.1"/>
    </source>
</evidence>
<accession>U6LYI3</accession>
<evidence type="ECO:0000256" key="1">
    <source>
        <dbReference type="SAM" id="MobiDB-lite"/>
    </source>
</evidence>